<dbReference type="AlphaFoldDB" id="U2PU57"/>
<dbReference type="EMBL" id="AWVM01000012">
    <property type="protein sequence ID" value="ERK54020.1"/>
    <property type="molecule type" value="Genomic_DNA"/>
</dbReference>
<name>U2PU57_LEPWF</name>
<keyword evidence="1" id="KW-0472">Membrane</keyword>
<evidence type="ECO:0000313" key="2">
    <source>
        <dbReference type="EMBL" id="ERK54020.1"/>
    </source>
</evidence>
<sequence>MKRKKVKYNILKNDLFDIQMKKKHIEKITLVAQKVNIYWLFFKLYIIYMKSYKKYILYIVDTIYDWYYN</sequence>
<gene>
    <name evidence="2" type="ORF">HMPREF9015_00245</name>
</gene>
<proteinExistence type="predicted"/>
<comment type="caution">
    <text evidence="2">The sequence shown here is derived from an EMBL/GenBank/DDBJ whole genome shotgun (WGS) entry which is preliminary data.</text>
</comment>
<organism evidence="2 3">
    <name type="scientific">Leptotrichia wadei (strain F0279)</name>
    <dbReference type="NCBI Taxonomy" id="888055"/>
    <lineage>
        <taxon>Bacteria</taxon>
        <taxon>Fusobacteriati</taxon>
        <taxon>Fusobacteriota</taxon>
        <taxon>Fusobacteriia</taxon>
        <taxon>Fusobacteriales</taxon>
        <taxon>Leptotrichiaceae</taxon>
        <taxon>Leptotrichia</taxon>
    </lineage>
</organism>
<reference evidence="2 3" key="1">
    <citation type="submission" date="2013-06" db="EMBL/GenBank/DDBJ databases">
        <authorList>
            <person name="Weinstock G."/>
            <person name="Sodergren E."/>
            <person name="Lobos E.A."/>
            <person name="Fulton L."/>
            <person name="Fulton R."/>
            <person name="Courtney L."/>
            <person name="Fronick C."/>
            <person name="O'Laughlin M."/>
            <person name="Godfrey J."/>
            <person name="Wilson R.M."/>
            <person name="Miner T."/>
            <person name="Farmer C."/>
            <person name="Delehaunty K."/>
            <person name="Cordes M."/>
            <person name="Minx P."/>
            <person name="Tomlinson C."/>
            <person name="Chen J."/>
            <person name="Wollam A."/>
            <person name="Pepin K.H."/>
            <person name="Bhonagiri V."/>
            <person name="Zhang X."/>
            <person name="Warren W."/>
            <person name="Mitreva M."/>
            <person name="Mardis E.R."/>
            <person name="Wilson R.K."/>
        </authorList>
    </citation>
    <scope>NUCLEOTIDE SEQUENCE [LARGE SCALE GENOMIC DNA]</scope>
    <source>
        <strain evidence="2 3">F0279</strain>
    </source>
</reference>
<keyword evidence="1" id="KW-1133">Transmembrane helix</keyword>
<evidence type="ECO:0000256" key="1">
    <source>
        <dbReference type="SAM" id="Phobius"/>
    </source>
</evidence>
<keyword evidence="1" id="KW-0812">Transmembrane</keyword>
<evidence type="ECO:0000313" key="3">
    <source>
        <dbReference type="Proteomes" id="UP000016626"/>
    </source>
</evidence>
<accession>U2PU57</accession>
<feature type="transmembrane region" description="Helical" evidence="1">
    <location>
        <begin position="28"/>
        <end position="48"/>
    </location>
</feature>
<dbReference type="HOGENOM" id="CLU_2770883_0_0_0"/>
<protein>
    <submittedName>
        <fullName evidence="2">Uncharacterized protein</fullName>
    </submittedName>
</protein>
<dbReference type="Proteomes" id="UP000016626">
    <property type="component" value="Unassembled WGS sequence"/>
</dbReference>